<gene>
    <name evidence="1" type="ORF">GLYMA_11G200900</name>
</gene>
<reference evidence="2" key="2">
    <citation type="submission" date="2018-02" db="UniProtKB">
        <authorList>
            <consortium name="EnsemblPlants"/>
        </authorList>
    </citation>
    <scope>IDENTIFICATION</scope>
    <source>
        <strain evidence="2">Williams 82</strain>
    </source>
</reference>
<organism evidence="1">
    <name type="scientific">Glycine max</name>
    <name type="common">Soybean</name>
    <name type="synonym">Glycine hispida</name>
    <dbReference type="NCBI Taxonomy" id="3847"/>
    <lineage>
        <taxon>Eukaryota</taxon>
        <taxon>Viridiplantae</taxon>
        <taxon>Streptophyta</taxon>
        <taxon>Embryophyta</taxon>
        <taxon>Tracheophyta</taxon>
        <taxon>Spermatophyta</taxon>
        <taxon>Magnoliopsida</taxon>
        <taxon>eudicotyledons</taxon>
        <taxon>Gunneridae</taxon>
        <taxon>Pentapetalae</taxon>
        <taxon>rosids</taxon>
        <taxon>fabids</taxon>
        <taxon>Fabales</taxon>
        <taxon>Fabaceae</taxon>
        <taxon>Papilionoideae</taxon>
        <taxon>50 kb inversion clade</taxon>
        <taxon>NPAAA clade</taxon>
        <taxon>indigoferoid/millettioid clade</taxon>
        <taxon>Phaseoleae</taxon>
        <taxon>Glycine</taxon>
        <taxon>Glycine subgen. Soja</taxon>
    </lineage>
</organism>
<dbReference type="Gramene" id="KRH30691">
    <property type="protein sequence ID" value="KRH30691"/>
    <property type="gene ID" value="GLYMA_11G200900"/>
</dbReference>
<dbReference type="InParanoid" id="A0A0R0HT09"/>
<keyword evidence="3" id="KW-1185">Reference proteome</keyword>
<evidence type="ECO:0000313" key="3">
    <source>
        <dbReference type="Proteomes" id="UP000008827"/>
    </source>
</evidence>
<accession>A0A0R0HT09</accession>
<dbReference type="Proteomes" id="UP000008827">
    <property type="component" value="Chromosome 11"/>
</dbReference>
<evidence type="ECO:0000313" key="2">
    <source>
        <dbReference type="EnsemblPlants" id="KRH30691"/>
    </source>
</evidence>
<dbReference type="EMBL" id="CM000844">
    <property type="protein sequence ID" value="KRH30691.1"/>
    <property type="molecule type" value="Genomic_DNA"/>
</dbReference>
<dbReference type="EnsemblPlants" id="KRH30691">
    <property type="protein sequence ID" value="KRH30691"/>
    <property type="gene ID" value="GLYMA_11G200900"/>
</dbReference>
<reference evidence="1 2" key="1">
    <citation type="journal article" date="2010" name="Nature">
        <title>Genome sequence of the palaeopolyploid soybean.</title>
        <authorList>
            <person name="Schmutz J."/>
            <person name="Cannon S.B."/>
            <person name="Schlueter J."/>
            <person name="Ma J."/>
            <person name="Mitros T."/>
            <person name="Nelson W."/>
            <person name="Hyten D.L."/>
            <person name="Song Q."/>
            <person name="Thelen J.J."/>
            <person name="Cheng J."/>
            <person name="Xu D."/>
            <person name="Hellsten U."/>
            <person name="May G.D."/>
            <person name="Yu Y."/>
            <person name="Sakurai T."/>
            <person name="Umezawa T."/>
            <person name="Bhattacharyya M.K."/>
            <person name="Sandhu D."/>
            <person name="Valliyodan B."/>
            <person name="Lindquist E."/>
            <person name="Peto M."/>
            <person name="Grant D."/>
            <person name="Shu S."/>
            <person name="Goodstein D."/>
            <person name="Barry K."/>
            <person name="Futrell-Griggs M."/>
            <person name="Abernathy B."/>
            <person name="Du J."/>
            <person name="Tian Z."/>
            <person name="Zhu L."/>
            <person name="Gill N."/>
            <person name="Joshi T."/>
            <person name="Libault M."/>
            <person name="Sethuraman A."/>
            <person name="Zhang X.-C."/>
            <person name="Shinozaki K."/>
            <person name="Nguyen H.T."/>
            <person name="Wing R.A."/>
            <person name="Cregan P."/>
            <person name="Specht J."/>
            <person name="Grimwood J."/>
            <person name="Rokhsar D."/>
            <person name="Stacey G."/>
            <person name="Shoemaker R.C."/>
            <person name="Jackson S.A."/>
        </authorList>
    </citation>
    <scope>NUCLEOTIDE SEQUENCE [LARGE SCALE GENOMIC DNA]</scope>
    <source>
        <strain evidence="2">cv. Williams 82</strain>
        <tissue evidence="1">Callus</tissue>
    </source>
</reference>
<protein>
    <submittedName>
        <fullName evidence="1 2">Uncharacterized protein</fullName>
    </submittedName>
</protein>
<sequence length="84" mass="9231">MNLLVLQSLKKLDIRRAIGIRNAAFLSITLCWGLARGPQLLVCLVSMLVLGSSELTVGVLEVVSEDTSKHHELSEKAEFQEPIT</sequence>
<evidence type="ECO:0000313" key="1">
    <source>
        <dbReference type="EMBL" id="KRH30691.1"/>
    </source>
</evidence>
<reference evidence="1" key="3">
    <citation type="submission" date="2018-07" db="EMBL/GenBank/DDBJ databases">
        <title>WGS assembly of Glycine max.</title>
        <authorList>
            <person name="Schmutz J."/>
            <person name="Cannon S."/>
            <person name="Schlueter J."/>
            <person name="Ma J."/>
            <person name="Mitros T."/>
            <person name="Nelson W."/>
            <person name="Hyten D."/>
            <person name="Song Q."/>
            <person name="Thelen J."/>
            <person name="Cheng J."/>
            <person name="Xu D."/>
            <person name="Hellsten U."/>
            <person name="May G."/>
            <person name="Yu Y."/>
            <person name="Sakurai T."/>
            <person name="Umezawa T."/>
            <person name="Bhattacharyya M."/>
            <person name="Sandhu D."/>
            <person name="Valliyodan B."/>
            <person name="Lindquist E."/>
            <person name="Peto M."/>
            <person name="Grant D."/>
            <person name="Shu S."/>
            <person name="Goodstein D."/>
            <person name="Barry K."/>
            <person name="Futrell-Griggs M."/>
            <person name="Abernathy B."/>
            <person name="Du J."/>
            <person name="Tian Z."/>
            <person name="Zhu L."/>
            <person name="Gill N."/>
            <person name="Joshi T."/>
            <person name="Libault M."/>
            <person name="Sethuraman A."/>
            <person name="Zhang X."/>
            <person name="Shinozaki K."/>
            <person name="Nguyen H."/>
            <person name="Wing R."/>
            <person name="Cregan P."/>
            <person name="Specht J."/>
            <person name="Grimwood J."/>
            <person name="Rokhsar D."/>
            <person name="Stacey G."/>
            <person name="Shoemaker R."/>
            <person name="Jackson S."/>
        </authorList>
    </citation>
    <scope>NUCLEOTIDE SEQUENCE</scope>
    <source>
        <tissue evidence="1">Callus</tissue>
    </source>
</reference>
<name>A0A0R0HT09_SOYBN</name>
<dbReference type="AlphaFoldDB" id="A0A0R0HT09"/>
<proteinExistence type="predicted"/>